<organism evidence="2 3">
    <name type="scientific">Terribacillus halophilus</name>
    <dbReference type="NCBI Taxonomy" id="361279"/>
    <lineage>
        <taxon>Bacteria</taxon>
        <taxon>Bacillati</taxon>
        <taxon>Bacillota</taxon>
        <taxon>Bacilli</taxon>
        <taxon>Bacillales</taxon>
        <taxon>Bacillaceae</taxon>
        <taxon>Terribacillus</taxon>
    </lineage>
</organism>
<proteinExistence type="predicted"/>
<evidence type="ECO:0000313" key="3">
    <source>
        <dbReference type="Proteomes" id="UP000198666"/>
    </source>
</evidence>
<evidence type="ECO:0008006" key="4">
    <source>
        <dbReference type="Google" id="ProtNLM"/>
    </source>
</evidence>
<accession>A0A1G6KXX3</accession>
<gene>
    <name evidence="2" type="ORF">SAMN05421663_102177</name>
</gene>
<name>A0A1G6KXX3_9BACI</name>
<protein>
    <recommendedName>
        <fullName evidence="4">Resolvase, N terminal domain</fullName>
    </recommendedName>
</protein>
<dbReference type="InterPro" id="IPR006118">
    <property type="entry name" value="Recombinase_CS"/>
</dbReference>
<dbReference type="EMBL" id="FMZB01000002">
    <property type="protein sequence ID" value="SDC35787.1"/>
    <property type="molecule type" value="Genomic_DNA"/>
</dbReference>
<feature type="active site" description="O-(5'-phospho-DNA)-serine intermediate" evidence="1">
    <location>
        <position position="10"/>
    </location>
</feature>
<dbReference type="AlphaFoldDB" id="A0A1G6KXX3"/>
<dbReference type="Proteomes" id="UP000198666">
    <property type="component" value="Unassembled WGS sequence"/>
</dbReference>
<reference evidence="3" key="1">
    <citation type="submission" date="2016-10" db="EMBL/GenBank/DDBJ databases">
        <authorList>
            <person name="Varghese N."/>
            <person name="Submissions S."/>
        </authorList>
    </citation>
    <scope>NUCLEOTIDE SEQUENCE [LARGE SCALE GENOMIC DNA]</scope>
    <source>
        <strain evidence="3">DSM 21620</strain>
    </source>
</reference>
<dbReference type="GO" id="GO:0000150">
    <property type="term" value="F:DNA strand exchange activity"/>
    <property type="evidence" value="ECO:0007669"/>
    <property type="project" value="InterPro"/>
</dbReference>
<keyword evidence="3" id="KW-1185">Reference proteome</keyword>
<sequence length="36" mass="4077">MNVIGYIRVSTQGQARDGYSLAYQEDQHKVETFSAL</sequence>
<dbReference type="PROSITE" id="PS00397">
    <property type="entry name" value="RECOMBINASES_1"/>
    <property type="match status" value="1"/>
</dbReference>
<evidence type="ECO:0000313" key="2">
    <source>
        <dbReference type="EMBL" id="SDC35787.1"/>
    </source>
</evidence>
<evidence type="ECO:0000256" key="1">
    <source>
        <dbReference type="PROSITE-ProRule" id="PRU10137"/>
    </source>
</evidence>
<dbReference type="STRING" id="361279.SAMN05421663_102177"/>